<dbReference type="Proteomes" id="UP000826234">
    <property type="component" value="Unassembled WGS sequence"/>
</dbReference>
<dbReference type="CDD" id="cd08330">
    <property type="entry name" value="CARD_ASC_NALP1"/>
    <property type="match status" value="1"/>
</dbReference>
<accession>A0ABQ7T9L3</accession>
<evidence type="ECO:0000256" key="2">
    <source>
        <dbReference type="ARBA" id="ARBA00022490"/>
    </source>
</evidence>
<dbReference type="SUPFAM" id="SSF47986">
    <property type="entry name" value="DEATH domain"/>
    <property type="match status" value="1"/>
</dbReference>
<evidence type="ECO:0000313" key="7">
    <source>
        <dbReference type="EMBL" id="KAH0626358.1"/>
    </source>
</evidence>
<dbReference type="InterPro" id="IPR001315">
    <property type="entry name" value="CARD"/>
</dbReference>
<evidence type="ECO:0000256" key="4">
    <source>
        <dbReference type="ARBA" id="ARBA00022859"/>
    </source>
</evidence>
<dbReference type="PANTHER" id="PTHR46985">
    <property type="entry name" value="NACHT, LRR AND PYD DOMAINS-CONTAINING PROTEIN 1"/>
    <property type="match status" value="1"/>
</dbReference>
<feature type="domain" description="CARD" evidence="6">
    <location>
        <begin position="33"/>
        <end position="115"/>
    </location>
</feature>
<sequence length="115" mass="13080">MAKGEQIILPGGCSYPKTSVPSVSATSGKDGSHFIERYREDLIKRYASIEPVLDRLYSSVLTEEQYQKICAKETNPEKMRELYKLVPSWDTSCKDKLYEALKAQNPYLIADLEGR</sequence>
<dbReference type="InterPro" id="IPR051249">
    <property type="entry name" value="NLRP_Inflammasome"/>
</dbReference>
<dbReference type="PROSITE" id="PS50209">
    <property type="entry name" value="CARD"/>
    <property type="match status" value="1"/>
</dbReference>
<dbReference type="PANTHER" id="PTHR46985:SF2">
    <property type="entry name" value="APOPTOSIS-ASSOCIATED SPECK-LIKE PROTEIN CONTAINING A CARD"/>
    <property type="match status" value="1"/>
</dbReference>
<dbReference type="InterPro" id="IPR033516">
    <property type="entry name" value="CARD8/ASC/NALP1_CARD"/>
</dbReference>
<keyword evidence="2" id="KW-0963">Cytoplasm</keyword>
<keyword evidence="4" id="KW-0391">Immunity</keyword>
<evidence type="ECO:0000256" key="3">
    <source>
        <dbReference type="ARBA" id="ARBA00022588"/>
    </source>
</evidence>
<gene>
    <name evidence="7" type="ORF">JD844_001296</name>
</gene>
<protein>
    <recommendedName>
        <fullName evidence="6">CARD domain-containing protein</fullName>
    </recommendedName>
</protein>
<comment type="subcellular location">
    <subcellularLocation>
        <location evidence="1">Cytoplasm</location>
        <location evidence="1">Cytosol</location>
    </subcellularLocation>
</comment>
<reference evidence="7 8" key="1">
    <citation type="journal article" date="2022" name="Gigascience">
        <title>A chromosome-level genome assembly and annotation of the desert horned lizard, Phrynosoma platyrhinos, provides insight into chromosomal rearrangements among reptiles.</title>
        <authorList>
            <person name="Koochekian N."/>
            <person name="Ascanio A."/>
            <person name="Farleigh K."/>
            <person name="Card D.C."/>
            <person name="Schield D.R."/>
            <person name="Castoe T.A."/>
            <person name="Jezkova T."/>
        </authorList>
    </citation>
    <scope>NUCLEOTIDE SEQUENCE [LARGE SCALE GENOMIC DNA]</scope>
    <source>
        <strain evidence="7">NK-2021</strain>
    </source>
</reference>
<dbReference type="InterPro" id="IPR011029">
    <property type="entry name" value="DEATH-like_dom_sf"/>
</dbReference>
<name>A0ABQ7T9L3_PHRPL</name>
<keyword evidence="5" id="KW-0395">Inflammatory response</keyword>
<evidence type="ECO:0000313" key="8">
    <source>
        <dbReference type="Proteomes" id="UP000826234"/>
    </source>
</evidence>
<evidence type="ECO:0000256" key="1">
    <source>
        <dbReference type="ARBA" id="ARBA00004514"/>
    </source>
</evidence>
<dbReference type="Pfam" id="PF00619">
    <property type="entry name" value="CARD"/>
    <property type="match status" value="1"/>
</dbReference>
<dbReference type="EMBL" id="JAIPUX010000521">
    <property type="protein sequence ID" value="KAH0626358.1"/>
    <property type="molecule type" value="Genomic_DNA"/>
</dbReference>
<comment type="caution">
    <text evidence="7">The sequence shown here is derived from an EMBL/GenBank/DDBJ whole genome shotgun (WGS) entry which is preliminary data.</text>
</comment>
<evidence type="ECO:0000256" key="5">
    <source>
        <dbReference type="ARBA" id="ARBA00023198"/>
    </source>
</evidence>
<proteinExistence type="predicted"/>
<evidence type="ECO:0000259" key="6">
    <source>
        <dbReference type="PROSITE" id="PS50209"/>
    </source>
</evidence>
<keyword evidence="3" id="KW-0399">Innate immunity</keyword>
<dbReference type="Gene3D" id="1.10.533.10">
    <property type="entry name" value="Death Domain, Fas"/>
    <property type="match status" value="1"/>
</dbReference>
<keyword evidence="8" id="KW-1185">Reference proteome</keyword>
<organism evidence="7 8">
    <name type="scientific">Phrynosoma platyrhinos</name>
    <name type="common">Desert horned lizard</name>
    <dbReference type="NCBI Taxonomy" id="52577"/>
    <lineage>
        <taxon>Eukaryota</taxon>
        <taxon>Metazoa</taxon>
        <taxon>Chordata</taxon>
        <taxon>Craniata</taxon>
        <taxon>Vertebrata</taxon>
        <taxon>Euteleostomi</taxon>
        <taxon>Lepidosauria</taxon>
        <taxon>Squamata</taxon>
        <taxon>Bifurcata</taxon>
        <taxon>Unidentata</taxon>
        <taxon>Episquamata</taxon>
        <taxon>Toxicofera</taxon>
        <taxon>Iguania</taxon>
        <taxon>Phrynosomatidae</taxon>
        <taxon>Phrynosomatinae</taxon>
        <taxon>Phrynosoma</taxon>
    </lineage>
</organism>